<dbReference type="Pfam" id="PF13639">
    <property type="entry name" value="zf-RING_2"/>
    <property type="match status" value="1"/>
</dbReference>
<dbReference type="GO" id="GO:0008270">
    <property type="term" value="F:zinc ion binding"/>
    <property type="evidence" value="ECO:0007669"/>
    <property type="project" value="UniProtKB-KW"/>
</dbReference>
<keyword evidence="1" id="KW-0862">Zinc</keyword>
<dbReference type="EMBL" id="JAYWIO010000008">
    <property type="protein sequence ID" value="KAK7246928.1"/>
    <property type="molecule type" value="Genomic_DNA"/>
</dbReference>
<dbReference type="PANTHER" id="PTHR15315:SF22">
    <property type="entry name" value="OS01G0905700 PROTEIN"/>
    <property type="match status" value="1"/>
</dbReference>
<dbReference type="InterPro" id="IPR013083">
    <property type="entry name" value="Znf_RING/FYVE/PHD"/>
</dbReference>
<dbReference type="InterPro" id="IPR001841">
    <property type="entry name" value="Znf_RING"/>
</dbReference>
<evidence type="ECO:0000313" key="4">
    <source>
        <dbReference type="Proteomes" id="UP001372338"/>
    </source>
</evidence>
<dbReference type="SMART" id="SM00184">
    <property type="entry name" value="RING"/>
    <property type="match status" value="1"/>
</dbReference>
<gene>
    <name evidence="3" type="ORF">RIF29_41799</name>
</gene>
<dbReference type="Proteomes" id="UP001372338">
    <property type="component" value="Unassembled WGS sequence"/>
</dbReference>
<feature type="domain" description="RING-type" evidence="2">
    <location>
        <begin position="151"/>
        <end position="191"/>
    </location>
</feature>
<evidence type="ECO:0000256" key="1">
    <source>
        <dbReference type="PROSITE-ProRule" id="PRU00175"/>
    </source>
</evidence>
<sequence length="248" mass="28496">MQPNNSFRDSIKALEADIQHANTLALGLPGGYGGDYIQMKLSYSPFAPLFFSLVEWLDFSFTEDFPSYLGLFHILIFNVYVDGMPSISSKERTATLKEFYAVIYPSLRQLEDEFNASKNNYQRSSCSQVLSRKKNNCEKLFDEDQEGDDECGICMENQNSMKIVLPSCGHSFCISCFHDWYLRSDSCPFCRGSLKRVTPRDLWVAIGNNDVIDSATLAVENLRRFYLYMETLPLIMQDAHIFVFNYML</sequence>
<keyword evidence="1" id="KW-0479">Metal-binding</keyword>
<organism evidence="3 4">
    <name type="scientific">Crotalaria pallida</name>
    <name type="common">Smooth rattlebox</name>
    <name type="synonym">Crotalaria striata</name>
    <dbReference type="NCBI Taxonomy" id="3830"/>
    <lineage>
        <taxon>Eukaryota</taxon>
        <taxon>Viridiplantae</taxon>
        <taxon>Streptophyta</taxon>
        <taxon>Embryophyta</taxon>
        <taxon>Tracheophyta</taxon>
        <taxon>Spermatophyta</taxon>
        <taxon>Magnoliopsida</taxon>
        <taxon>eudicotyledons</taxon>
        <taxon>Gunneridae</taxon>
        <taxon>Pentapetalae</taxon>
        <taxon>rosids</taxon>
        <taxon>fabids</taxon>
        <taxon>Fabales</taxon>
        <taxon>Fabaceae</taxon>
        <taxon>Papilionoideae</taxon>
        <taxon>50 kb inversion clade</taxon>
        <taxon>genistoids sensu lato</taxon>
        <taxon>core genistoids</taxon>
        <taxon>Crotalarieae</taxon>
        <taxon>Crotalaria</taxon>
    </lineage>
</organism>
<keyword evidence="1" id="KW-0863">Zinc-finger</keyword>
<evidence type="ECO:0000259" key="2">
    <source>
        <dbReference type="PROSITE" id="PS50089"/>
    </source>
</evidence>
<dbReference type="Gene3D" id="3.30.40.10">
    <property type="entry name" value="Zinc/RING finger domain, C3HC4 (zinc finger)"/>
    <property type="match status" value="1"/>
</dbReference>
<dbReference type="AlphaFoldDB" id="A0AAN9E5S8"/>
<accession>A0AAN9E5S8</accession>
<keyword evidence="4" id="KW-1185">Reference proteome</keyword>
<reference evidence="3 4" key="1">
    <citation type="submission" date="2024-01" db="EMBL/GenBank/DDBJ databases">
        <title>The genomes of 5 underutilized Papilionoideae crops provide insights into root nodulation and disease resistanc.</title>
        <authorList>
            <person name="Yuan L."/>
        </authorList>
    </citation>
    <scope>NUCLEOTIDE SEQUENCE [LARGE SCALE GENOMIC DNA]</scope>
    <source>
        <strain evidence="3">ZHUSHIDOU_FW_LH</strain>
        <tissue evidence="3">Leaf</tissue>
    </source>
</reference>
<protein>
    <recommendedName>
        <fullName evidence="2">RING-type domain-containing protein</fullName>
    </recommendedName>
</protein>
<name>A0AAN9E5S8_CROPI</name>
<evidence type="ECO:0000313" key="3">
    <source>
        <dbReference type="EMBL" id="KAK7246928.1"/>
    </source>
</evidence>
<comment type="caution">
    <text evidence="3">The sequence shown here is derived from an EMBL/GenBank/DDBJ whole genome shotgun (WGS) entry which is preliminary data.</text>
</comment>
<dbReference type="SUPFAM" id="SSF57850">
    <property type="entry name" value="RING/U-box"/>
    <property type="match status" value="1"/>
</dbReference>
<proteinExistence type="predicted"/>
<dbReference type="GO" id="GO:0061630">
    <property type="term" value="F:ubiquitin protein ligase activity"/>
    <property type="evidence" value="ECO:0007669"/>
    <property type="project" value="TreeGrafter"/>
</dbReference>
<dbReference type="PANTHER" id="PTHR15315">
    <property type="entry name" value="RING FINGER PROTEIN 41, 151"/>
    <property type="match status" value="1"/>
</dbReference>
<dbReference type="PROSITE" id="PS50089">
    <property type="entry name" value="ZF_RING_2"/>
    <property type="match status" value="1"/>
</dbReference>
<dbReference type="GO" id="GO:0016567">
    <property type="term" value="P:protein ubiquitination"/>
    <property type="evidence" value="ECO:0007669"/>
    <property type="project" value="TreeGrafter"/>
</dbReference>